<evidence type="ECO:0000313" key="3">
    <source>
        <dbReference type="EMBL" id="CAF4987935.1"/>
    </source>
</evidence>
<dbReference type="Proteomes" id="UP000676336">
    <property type="component" value="Unassembled WGS sequence"/>
</dbReference>
<dbReference type="AlphaFoldDB" id="A0A8S3D6R7"/>
<feature type="compositionally biased region" description="Low complexity" evidence="1">
    <location>
        <begin position="1"/>
        <end position="22"/>
    </location>
</feature>
<organism evidence="3 4">
    <name type="scientific">Rotaria magnacalcarata</name>
    <dbReference type="NCBI Taxonomy" id="392030"/>
    <lineage>
        <taxon>Eukaryota</taxon>
        <taxon>Metazoa</taxon>
        <taxon>Spiralia</taxon>
        <taxon>Gnathifera</taxon>
        <taxon>Rotifera</taxon>
        <taxon>Eurotatoria</taxon>
        <taxon>Bdelloidea</taxon>
        <taxon>Philodinida</taxon>
        <taxon>Philodinidae</taxon>
        <taxon>Rotaria</taxon>
    </lineage>
</organism>
<dbReference type="Proteomes" id="UP000681967">
    <property type="component" value="Unassembled WGS sequence"/>
</dbReference>
<sequence length="81" mass="8566">LLPSISETAPLSSSDESSTASAGDLEQILRSHSLLATYPPLKTSDTSSGSDTANDSIGMCPVFFQLLSSKMECEEGERLLL</sequence>
<evidence type="ECO:0000256" key="1">
    <source>
        <dbReference type="SAM" id="MobiDB-lite"/>
    </source>
</evidence>
<name>A0A8S3D6R7_9BILA</name>
<proteinExistence type="predicted"/>
<comment type="caution">
    <text evidence="3">The sequence shown here is derived from an EMBL/GenBank/DDBJ whole genome shotgun (WGS) entry which is preliminary data.</text>
</comment>
<protein>
    <submittedName>
        <fullName evidence="3">Uncharacterized protein</fullName>
    </submittedName>
</protein>
<feature type="region of interest" description="Disordered" evidence="1">
    <location>
        <begin position="1"/>
        <end position="23"/>
    </location>
</feature>
<evidence type="ECO:0000313" key="4">
    <source>
        <dbReference type="Proteomes" id="UP000676336"/>
    </source>
</evidence>
<gene>
    <name evidence="2" type="ORF">BYL167_LOCUS48671</name>
    <name evidence="3" type="ORF">SMN809_LOCUS56103</name>
</gene>
<feature type="non-terminal residue" evidence="3">
    <location>
        <position position="1"/>
    </location>
</feature>
<accession>A0A8S3D6R7</accession>
<dbReference type="EMBL" id="CAJOBH010142897">
    <property type="protein sequence ID" value="CAF4813690.1"/>
    <property type="molecule type" value="Genomic_DNA"/>
</dbReference>
<reference evidence="3" key="1">
    <citation type="submission" date="2021-02" db="EMBL/GenBank/DDBJ databases">
        <authorList>
            <person name="Nowell W R."/>
        </authorList>
    </citation>
    <scope>NUCLEOTIDE SEQUENCE</scope>
</reference>
<feature type="non-terminal residue" evidence="3">
    <location>
        <position position="81"/>
    </location>
</feature>
<dbReference type="EMBL" id="CAJOBI010199820">
    <property type="protein sequence ID" value="CAF4987935.1"/>
    <property type="molecule type" value="Genomic_DNA"/>
</dbReference>
<evidence type="ECO:0000313" key="2">
    <source>
        <dbReference type="EMBL" id="CAF4813690.1"/>
    </source>
</evidence>